<evidence type="ECO:0000259" key="2">
    <source>
        <dbReference type="Pfam" id="PF03417"/>
    </source>
</evidence>
<dbReference type="STRING" id="1254432.SCE1572_41060"/>
<dbReference type="HOGENOM" id="CLU_492324_0_0_7"/>
<proteinExistence type="predicted"/>
<dbReference type="Gene3D" id="3.60.60.10">
    <property type="entry name" value="Penicillin V Acylase, Chain A"/>
    <property type="match status" value="1"/>
</dbReference>
<name>S4Y7V6_SORCE</name>
<dbReference type="OrthoDB" id="5480874at2"/>
<dbReference type="RefSeq" id="WP_020740079.1">
    <property type="nucleotide sequence ID" value="NC_021658.1"/>
</dbReference>
<dbReference type="NCBIfam" id="NF040521">
    <property type="entry name" value="C45_proenzyme"/>
    <property type="match status" value="1"/>
</dbReference>
<gene>
    <name evidence="3" type="ORF">SCE1572_41060</name>
</gene>
<dbReference type="PANTHER" id="PTHR35190:SF2">
    <property type="entry name" value="PROTEIN DCD1B"/>
    <property type="match status" value="1"/>
</dbReference>
<reference evidence="3 4" key="1">
    <citation type="journal article" date="2013" name="Sci. Rep.">
        <title>Extraordinary expansion of a Sorangium cellulosum genome from an alkaline milieu.</title>
        <authorList>
            <person name="Han K."/>
            <person name="Li Z.F."/>
            <person name="Peng R."/>
            <person name="Zhu L.P."/>
            <person name="Zhou T."/>
            <person name="Wang L.G."/>
            <person name="Li S.G."/>
            <person name="Zhang X.B."/>
            <person name="Hu W."/>
            <person name="Wu Z.H."/>
            <person name="Qin N."/>
            <person name="Li Y.Z."/>
        </authorList>
    </citation>
    <scope>NUCLEOTIDE SEQUENCE [LARGE SCALE GENOMIC DNA]</scope>
    <source>
        <strain evidence="3 4">So0157-2</strain>
    </source>
</reference>
<dbReference type="InterPro" id="IPR047803">
    <property type="entry name" value="DCD1A/B-like"/>
</dbReference>
<dbReference type="InterPro" id="IPR005079">
    <property type="entry name" value="Peptidase_C45_hydrolase"/>
</dbReference>
<evidence type="ECO:0000256" key="1">
    <source>
        <dbReference type="SAM" id="MobiDB-lite"/>
    </source>
</evidence>
<dbReference type="AlphaFoldDB" id="S4Y7V6"/>
<dbReference type="Proteomes" id="UP000014803">
    <property type="component" value="Chromosome"/>
</dbReference>
<dbReference type="Pfam" id="PF03417">
    <property type="entry name" value="AAT"/>
    <property type="match status" value="1"/>
</dbReference>
<dbReference type="PATRIC" id="fig|1254432.3.peg.9279"/>
<feature type="domain" description="Peptidase C45 hydrolase" evidence="2">
    <location>
        <begin position="209"/>
        <end position="376"/>
    </location>
</feature>
<protein>
    <recommendedName>
        <fullName evidence="2">Peptidase C45 hydrolase domain-containing protein</fullName>
    </recommendedName>
</protein>
<dbReference type="EMBL" id="CP003969">
    <property type="protein sequence ID" value="AGP40340.1"/>
    <property type="molecule type" value="Genomic_DNA"/>
</dbReference>
<feature type="compositionally biased region" description="Basic and acidic residues" evidence="1">
    <location>
        <begin position="503"/>
        <end position="512"/>
    </location>
</feature>
<dbReference type="PANTHER" id="PTHR35190">
    <property type="entry name" value="PROTEIN DCD1B"/>
    <property type="match status" value="1"/>
</dbReference>
<sequence length="512" mass="54234">MTDPAGSTAGARRPPSRLARHRRKLIAAAALLAAPVLAHLGIAAATRIEPPPIHAASGEPAAGPAGLRVLGPAYARRRGRILEARLAGTPEEIGHQHGRLFYPEMVQNEGTLYEQFRRYVPVAPLRWLIMDLSRLEFRGVDEGMSDGARREIAAQARAFSPDPFDGVLPTYHRFVFLQSLYDIALSFEHSPLIGCTSFALTGAASAGGHAVLARNFDFEAGPVFDLGKAVFLVHEQGKIPYASVAWPGLVGAVTGMNAAGLALVVHGGRAGEPRAAGEPVVHTMREVLGSARGVDEALALLEARAPMVSHLVMLVDAAGEAAIAERAPGAKLHARRGRGKVALTNHFEGPLAGDPRNLRVQAETSTHARRRRLDERLAALPEGATVEAAVDVLRDRRGPGGAPLPLGDRRAIDALIATHAVVMDATARVLWVSEGPHLAGRFLRFDLSRLLDPAFDPALDTAEPDALPEDPLLTSGDYAAWERAGSPHAGGELGSDAPAPSAADRKRDPGDP</sequence>
<evidence type="ECO:0000313" key="4">
    <source>
        <dbReference type="Proteomes" id="UP000014803"/>
    </source>
</evidence>
<evidence type="ECO:0000313" key="3">
    <source>
        <dbReference type="EMBL" id="AGP40340.1"/>
    </source>
</evidence>
<dbReference type="eggNOG" id="COG3049">
    <property type="taxonomic scope" value="Bacteria"/>
</dbReference>
<feature type="region of interest" description="Disordered" evidence="1">
    <location>
        <begin position="461"/>
        <end position="512"/>
    </location>
</feature>
<organism evidence="3 4">
    <name type="scientific">Sorangium cellulosum So0157-2</name>
    <dbReference type="NCBI Taxonomy" id="1254432"/>
    <lineage>
        <taxon>Bacteria</taxon>
        <taxon>Pseudomonadati</taxon>
        <taxon>Myxococcota</taxon>
        <taxon>Polyangia</taxon>
        <taxon>Polyangiales</taxon>
        <taxon>Polyangiaceae</taxon>
        <taxon>Sorangium</taxon>
    </lineage>
</organism>
<dbReference type="InterPro" id="IPR047794">
    <property type="entry name" value="C45_proenzyme-like"/>
</dbReference>
<accession>S4Y7V6</accession>
<dbReference type="KEGG" id="scu:SCE1572_41060"/>